<comment type="caution">
    <text evidence="2">The sequence shown here is derived from an EMBL/GenBank/DDBJ whole genome shotgun (WGS) entry which is preliminary data.</text>
</comment>
<evidence type="ECO:0000259" key="1">
    <source>
        <dbReference type="Pfam" id="PF12680"/>
    </source>
</evidence>
<dbReference type="InterPro" id="IPR032710">
    <property type="entry name" value="NTF2-like_dom_sf"/>
</dbReference>
<organism evidence="2 3">
    <name type="scientific">Cycloclasticus pugetii</name>
    <dbReference type="NCBI Taxonomy" id="34068"/>
    <lineage>
        <taxon>Bacteria</taxon>
        <taxon>Pseudomonadati</taxon>
        <taxon>Pseudomonadota</taxon>
        <taxon>Gammaproteobacteria</taxon>
        <taxon>Thiotrichales</taxon>
        <taxon>Piscirickettsiaceae</taxon>
        <taxon>Cycloclasticus</taxon>
    </lineage>
</organism>
<dbReference type="Gene3D" id="3.10.450.50">
    <property type="match status" value="1"/>
</dbReference>
<evidence type="ECO:0000313" key="3">
    <source>
        <dbReference type="Proteomes" id="UP000015462"/>
    </source>
</evidence>
<dbReference type="Proteomes" id="UP000015462">
    <property type="component" value="Unassembled WGS sequence"/>
</dbReference>
<dbReference type="SUPFAM" id="SSF54427">
    <property type="entry name" value="NTF2-like"/>
    <property type="match status" value="1"/>
</dbReference>
<sequence length="138" mass="16142">MIIEDFTQIYQRLNKDNLELLTDLYSADITFIDPLHTIEGIDNLTVYFAGLYDNVSSISFDFEEVTSDKNSHFITWDMTLAHSKMNGGKPYIVPGMTHLKTNEEGQISYHRDYYDAGQMLYEQIPLIRNIIRLIKRRL</sequence>
<dbReference type="Pfam" id="PF12680">
    <property type="entry name" value="SnoaL_2"/>
    <property type="match status" value="1"/>
</dbReference>
<accession>A0AB33Z4K1</accession>
<dbReference type="RefSeq" id="WP_016389715.1">
    <property type="nucleotide sequence ID" value="NZ_KE646805.1"/>
</dbReference>
<keyword evidence="3" id="KW-1185">Reference proteome</keyword>
<dbReference type="AlphaFoldDB" id="A0AB33Z4K1"/>
<proteinExistence type="predicted"/>
<dbReference type="InterPro" id="IPR037401">
    <property type="entry name" value="SnoaL-like"/>
</dbReference>
<protein>
    <submittedName>
        <fullName evidence="2">Transcriptional regulator</fullName>
    </submittedName>
</protein>
<reference evidence="2 3" key="1">
    <citation type="journal article" date="2013" name="Genome Announc.">
        <title>Genome Sequence of the Pyrene- and Fluoranthene-Degrading Bacterium Cycloclasticus sp. Strain PY97M.</title>
        <authorList>
            <person name="Cui Z."/>
            <person name="Xu G."/>
            <person name="Li Q."/>
            <person name="Gao W."/>
            <person name="Zheng L."/>
        </authorList>
    </citation>
    <scope>NUCLEOTIDE SEQUENCE [LARGE SCALE GENOMIC DNA]</scope>
    <source>
        <strain evidence="2 3">PY97M</strain>
    </source>
</reference>
<name>A0AB33Z4K1_9GAMM</name>
<evidence type="ECO:0000313" key="2">
    <source>
        <dbReference type="EMBL" id="EPD14162.1"/>
    </source>
</evidence>
<dbReference type="EMBL" id="ASHL01000001">
    <property type="protein sequence ID" value="EPD14162.1"/>
    <property type="molecule type" value="Genomic_DNA"/>
</dbReference>
<gene>
    <name evidence="2" type="ORF">L196_01645</name>
</gene>
<feature type="domain" description="SnoaL-like" evidence="1">
    <location>
        <begin position="7"/>
        <end position="110"/>
    </location>
</feature>